<name>A0A923PN07_9BACT</name>
<proteinExistence type="inferred from homology"/>
<keyword evidence="9" id="KW-0482">Metalloprotease</keyword>
<sequence length="369" mass="41348">MTDTQLNAYAHLLVNYCVSLRAGERLFVNSTTLAAPLVAAIQREVLKAGGHLEYSLAVEGQSEAFREYGSVEQFAYVPTLYRKGLEEFEAYLSISAPFDLRQPPAAPDLQEARRNALQPVMKSYFERTADRRLKRSLCVFPCPALAAEADMTLEEYTAFVAQATKIDQADPQAAWLEVRQRQQAVVDHLNACSEFRYVNDRTDITFTTRGRTWINSDGQTNMPSGEVYTSPEEDSVNGTIYFDYPAIRDGQTVQGVTLWVKDGEIQRWHAESGQEVLDETFAIAGTRRFGEVAVGTNYTIDRFSKNILFDEKIGGTVHMAIGQSYAQAGGKNESSVHWDLIADMKNGGRIVADGKEIYRNGHFIQELWP</sequence>
<comment type="similarity">
    <text evidence="4">Belongs to the peptidase M29 family.</text>
</comment>
<keyword evidence="8" id="KW-0378">Hydrolase</keyword>
<gene>
    <name evidence="10" type="ORF">H9S92_16185</name>
</gene>
<evidence type="ECO:0000313" key="10">
    <source>
        <dbReference type="EMBL" id="MBC6995706.1"/>
    </source>
</evidence>
<dbReference type="Proteomes" id="UP000650081">
    <property type="component" value="Unassembled WGS sequence"/>
</dbReference>
<evidence type="ECO:0000256" key="6">
    <source>
        <dbReference type="ARBA" id="ARBA00022670"/>
    </source>
</evidence>
<evidence type="ECO:0000256" key="7">
    <source>
        <dbReference type="ARBA" id="ARBA00022723"/>
    </source>
</evidence>
<dbReference type="InterPro" id="IPR000787">
    <property type="entry name" value="Peptidase_M29"/>
</dbReference>
<dbReference type="GO" id="GO:0008237">
    <property type="term" value="F:metallopeptidase activity"/>
    <property type="evidence" value="ECO:0007669"/>
    <property type="project" value="UniProtKB-KW"/>
</dbReference>
<dbReference type="Pfam" id="PF02073">
    <property type="entry name" value="Peptidase_M29"/>
    <property type="match status" value="1"/>
</dbReference>
<dbReference type="PANTHER" id="PTHR34448:SF1">
    <property type="entry name" value="BLL6088 PROTEIN"/>
    <property type="match status" value="1"/>
</dbReference>
<keyword evidence="7" id="KW-0479">Metal-binding</keyword>
<dbReference type="SUPFAM" id="SSF144052">
    <property type="entry name" value="Thermophilic metalloprotease-like"/>
    <property type="match status" value="1"/>
</dbReference>
<dbReference type="InterPro" id="IPR035097">
    <property type="entry name" value="M29_N-terminal"/>
</dbReference>
<dbReference type="GO" id="GO:0004177">
    <property type="term" value="F:aminopeptidase activity"/>
    <property type="evidence" value="ECO:0007669"/>
    <property type="project" value="UniProtKB-KW"/>
</dbReference>
<accession>A0A923PN07</accession>
<evidence type="ECO:0000256" key="1">
    <source>
        <dbReference type="ARBA" id="ARBA00001941"/>
    </source>
</evidence>
<evidence type="ECO:0000256" key="4">
    <source>
        <dbReference type="ARBA" id="ARBA00008236"/>
    </source>
</evidence>
<keyword evidence="6" id="KW-0645">Protease</keyword>
<dbReference type="EMBL" id="JACSIT010000141">
    <property type="protein sequence ID" value="MBC6995706.1"/>
    <property type="molecule type" value="Genomic_DNA"/>
</dbReference>
<evidence type="ECO:0000256" key="3">
    <source>
        <dbReference type="ARBA" id="ARBA00001947"/>
    </source>
</evidence>
<evidence type="ECO:0000313" key="11">
    <source>
        <dbReference type="Proteomes" id="UP000650081"/>
    </source>
</evidence>
<comment type="cofactor">
    <cofactor evidence="1">
        <name>Co(2+)</name>
        <dbReference type="ChEBI" id="CHEBI:48828"/>
    </cofactor>
</comment>
<dbReference type="PANTHER" id="PTHR34448">
    <property type="entry name" value="AMINOPEPTIDASE"/>
    <property type="match status" value="1"/>
</dbReference>
<comment type="cofactor">
    <cofactor evidence="3">
        <name>Zn(2+)</name>
        <dbReference type="ChEBI" id="CHEBI:29105"/>
    </cofactor>
</comment>
<evidence type="ECO:0000256" key="8">
    <source>
        <dbReference type="ARBA" id="ARBA00022801"/>
    </source>
</evidence>
<dbReference type="GO" id="GO:0046872">
    <property type="term" value="F:metal ion binding"/>
    <property type="evidence" value="ECO:0007669"/>
    <property type="project" value="UniProtKB-KW"/>
</dbReference>
<protein>
    <submittedName>
        <fullName evidence="10">Aminopeptidase</fullName>
    </submittedName>
</protein>
<evidence type="ECO:0000256" key="2">
    <source>
        <dbReference type="ARBA" id="ARBA00001946"/>
    </source>
</evidence>
<dbReference type="InterPro" id="IPR052170">
    <property type="entry name" value="M29_Exopeptidase"/>
</dbReference>
<keyword evidence="11" id="KW-1185">Reference proteome</keyword>
<dbReference type="Gene3D" id="3.40.1830.10">
    <property type="entry name" value="Thermophilic metalloprotease (M29)"/>
    <property type="match status" value="1"/>
</dbReference>
<dbReference type="GO" id="GO:0006508">
    <property type="term" value="P:proteolysis"/>
    <property type="evidence" value="ECO:0007669"/>
    <property type="project" value="UniProtKB-KW"/>
</dbReference>
<organism evidence="10 11">
    <name type="scientific">Neolewinella lacunae</name>
    <dbReference type="NCBI Taxonomy" id="1517758"/>
    <lineage>
        <taxon>Bacteria</taxon>
        <taxon>Pseudomonadati</taxon>
        <taxon>Bacteroidota</taxon>
        <taxon>Saprospiria</taxon>
        <taxon>Saprospirales</taxon>
        <taxon>Lewinellaceae</taxon>
        <taxon>Neolewinella</taxon>
    </lineage>
</organism>
<reference evidence="10" key="1">
    <citation type="submission" date="2020-08" db="EMBL/GenBank/DDBJ databases">
        <title>Lewinella bacteria from marine environments.</title>
        <authorList>
            <person name="Zhong Y."/>
        </authorList>
    </citation>
    <scope>NUCLEOTIDE SEQUENCE</scope>
    <source>
        <strain evidence="10">KCTC 42187</strain>
    </source>
</reference>
<comment type="cofactor">
    <cofactor evidence="2">
        <name>Mg(2+)</name>
        <dbReference type="ChEBI" id="CHEBI:18420"/>
    </cofactor>
</comment>
<evidence type="ECO:0000256" key="5">
    <source>
        <dbReference type="ARBA" id="ARBA00022438"/>
    </source>
</evidence>
<evidence type="ECO:0000256" key="9">
    <source>
        <dbReference type="ARBA" id="ARBA00023049"/>
    </source>
</evidence>
<dbReference type="AlphaFoldDB" id="A0A923PN07"/>
<comment type="caution">
    <text evidence="10">The sequence shown here is derived from an EMBL/GenBank/DDBJ whole genome shotgun (WGS) entry which is preliminary data.</text>
</comment>
<keyword evidence="5 10" id="KW-0031">Aminopeptidase</keyword>